<feature type="non-terminal residue" evidence="4">
    <location>
        <position position="335"/>
    </location>
</feature>
<feature type="compositionally biased region" description="Basic and acidic residues" evidence="1">
    <location>
        <begin position="281"/>
        <end position="293"/>
    </location>
</feature>
<organism evidence="4 5">
    <name type="scientific">Plasmodium falciparum Tanzania</name>
    <name type="common">2000708</name>
    <dbReference type="NCBI Taxonomy" id="1036725"/>
    <lineage>
        <taxon>Eukaryota</taxon>
        <taxon>Sar</taxon>
        <taxon>Alveolata</taxon>
        <taxon>Apicomplexa</taxon>
        <taxon>Aconoidasida</taxon>
        <taxon>Haemosporida</taxon>
        <taxon>Plasmodiidae</taxon>
        <taxon>Plasmodium</taxon>
        <taxon>Plasmodium (Laverania)</taxon>
    </lineage>
</organism>
<name>A0A024VXH1_PLAFA</name>
<evidence type="ECO:0000313" key="4">
    <source>
        <dbReference type="EMBL" id="ETW32621.1"/>
    </source>
</evidence>
<dbReference type="Gene3D" id="1.20.58.830">
    <property type="match status" value="1"/>
</dbReference>
<dbReference type="Proteomes" id="UP000030708">
    <property type="component" value="Unassembled WGS sequence"/>
</dbReference>
<dbReference type="InterPro" id="IPR042202">
    <property type="entry name" value="Duffy-ag-bd_sf"/>
</dbReference>
<reference evidence="4 5" key="1">
    <citation type="submission" date="2013-02" db="EMBL/GenBank/DDBJ databases">
        <title>The Genome Annotation of Plasmodium falciparum Tanzania (2000708).</title>
        <authorList>
            <consortium name="The Broad Institute Genome Sequencing Platform"/>
            <consortium name="The Broad Institute Genome Sequencing Center for Infectious Disease"/>
            <person name="Neafsey D."/>
            <person name="Hoffman S."/>
            <person name="Volkman S."/>
            <person name="Rosenthal P."/>
            <person name="Walker B."/>
            <person name="Young S.K."/>
            <person name="Zeng Q."/>
            <person name="Gargeya S."/>
            <person name="Fitzgerald M."/>
            <person name="Haas B."/>
            <person name="Abouelleil A."/>
            <person name="Allen A.W."/>
            <person name="Alvarado L."/>
            <person name="Arachchi H.M."/>
            <person name="Berlin A.M."/>
            <person name="Chapman S.B."/>
            <person name="Gainer-Dewar J."/>
            <person name="Goldberg J."/>
            <person name="Griggs A."/>
            <person name="Gujja S."/>
            <person name="Hansen M."/>
            <person name="Howarth C."/>
            <person name="Imamovic A."/>
            <person name="Ireland A."/>
            <person name="Larimer J."/>
            <person name="McCowan C."/>
            <person name="Murphy C."/>
            <person name="Pearson M."/>
            <person name="Poon T.W."/>
            <person name="Priest M."/>
            <person name="Roberts A."/>
            <person name="Saif S."/>
            <person name="Shea T."/>
            <person name="Sisk P."/>
            <person name="Sykes S."/>
            <person name="Wortman J."/>
            <person name="Nusbaum C."/>
            <person name="Birren B."/>
        </authorList>
    </citation>
    <scope>NUCLEOTIDE SEQUENCE [LARGE SCALE GENOMIC DNA]</scope>
    <source>
        <strain evidence="5">Tanzania (2000708)</strain>
    </source>
</reference>
<protein>
    <recommendedName>
        <fullName evidence="6">Duffy-binding-like domain-containing protein</fullName>
    </recommendedName>
</protein>
<feature type="non-terminal residue" evidence="4">
    <location>
        <position position="1"/>
    </location>
</feature>
<evidence type="ECO:0000256" key="1">
    <source>
        <dbReference type="SAM" id="MobiDB-lite"/>
    </source>
</evidence>
<proteinExistence type="predicted"/>
<dbReference type="AlphaFoldDB" id="A0A024VXH1"/>
<evidence type="ECO:0000313" key="5">
    <source>
        <dbReference type="Proteomes" id="UP000030708"/>
    </source>
</evidence>
<gene>
    <name evidence="4" type="ORF">PFTANZ_06659</name>
</gene>
<dbReference type="Gene3D" id="1.20.1310.20">
    <property type="entry name" value="Duffy-antigen binding domain"/>
    <property type="match status" value="1"/>
</dbReference>
<dbReference type="SUPFAM" id="SSF140924">
    <property type="entry name" value="Duffy binding domain-like"/>
    <property type="match status" value="1"/>
</dbReference>
<evidence type="ECO:0008006" key="6">
    <source>
        <dbReference type="Google" id="ProtNLM"/>
    </source>
</evidence>
<dbReference type="Pfam" id="PF22672">
    <property type="entry name" value="DBL_C"/>
    <property type="match status" value="1"/>
</dbReference>
<evidence type="ECO:0000259" key="2">
    <source>
        <dbReference type="Pfam" id="PF05424"/>
    </source>
</evidence>
<evidence type="ECO:0000259" key="3">
    <source>
        <dbReference type="Pfam" id="PF22672"/>
    </source>
</evidence>
<feature type="region of interest" description="Disordered" evidence="1">
    <location>
        <begin position="264"/>
        <end position="304"/>
    </location>
</feature>
<dbReference type="InterPro" id="IPR008602">
    <property type="entry name" value="Duffy-antigen-binding"/>
</dbReference>
<dbReference type="GO" id="GO:0046789">
    <property type="term" value="F:host cell surface receptor binding"/>
    <property type="evidence" value="ECO:0007669"/>
    <property type="project" value="InterPro"/>
</dbReference>
<accession>A0A024VXH1</accession>
<feature type="domain" description="Duffy-antigen binding" evidence="2">
    <location>
        <begin position="21"/>
        <end position="116"/>
    </location>
</feature>
<reference evidence="4 5" key="2">
    <citation type="submission" date="2013-02" db="EMBL/GenBank/DDBJ databases">
        <title>The Genome Sequence of Plasmodium falciparum Tanzania (2000708).</title>
        <authorList>
            <consortium name="The Broad Institute Genome Sequencing Platform"/>
            <consortium name="The Broad Institute Genome Sequencing Center for Infectious Disease"/>
            <person name="Neafsey D."/>
            <person name="Cheeseman I."/>
            <person name="Volkman S."/>
            <person name="Adams J."/>
            <person name="Walker B."/>
            <person name="Young S.K."/>
            <person name="Zeng Q."/>
            <person name="Gargeya S."/>
            <person name="Fitzgerald M."/>
            <person name="Haas B."/>
            <person name="Abouelleil A."/>
            <person name="Alvarado L."/>
            <person name="Arachchi H.M."/>
            <person name="Berlin A.M."/>
            <person name="Chapman S.B."/>
            <person name="Dewar J."/>
            <person name="Goldberg J."/>
            <person name="Griggs A."/>
            <person name="Gujja S."/>
            <person name="Hansen M."/>
            <person name="Howarth C."/>
            <person name="Imamovic A."/>
            <person name="Larimer J."/>
            <person name="McCowan C."/>
            <person name="Murphy C."/>
            <person name="Neiman D."/>
            <person name="Pearson M."/>
            <person name="Priest M."/>
            <person name="Roberts A."/>
            <person name="Saif S."/>
            <person name="Shea T."/>
            <person name="Sisk P."/>
            <person name="Sykes S."/>
            <person name="Wortman J."/>
            <person name="Nusbaum C."/>
            <person name="Birren B."/>
        </authorList>
    </citation>
    <scope>NUCLEOTIDE SEQUENCE [LARGE SCALE GENOMIC DNA]</scope>
    <source>
        <strain evidence="5">Tanzania (2000708)</strain>
    </source>
</reference>
<dbReference type="GO" id="GO:0016020">
    <property type="term" value="C:membrane"/>
    <property type="evidence" value="ECO:0007669"/>
    <property type="project" value="InterPro"/>
</dbReference>
<dbReference type="InterPro" id="IPR054595">
    <property type="entry name" value="DBL_C"/>
</dbReference>
<dbReference type="Pfam" id="PF05424">
    <property type="entry name" value="Duffy_binding"/>
    <property type="match status" value="1"/>
</dbReference>
<feature type="domain" description="Duffy-binding-like" evidence="3">
    <location>
        <begin position="148"/>
        <end position="247"/>
    </location>
</feature>
<sequence length="335" mass="38669">DKENEKEKQNREGLIDPNELDNQLRKGVIPDDFKRQMFYTFADYRDLCLGKDIGKDVRDVENNINKVLPNNSAKSANGHSRQEWWKKYREDIWDGMLCGLSYASGNENNAETIKSKNNYKEVTFSGGPTGTKLTEFAERSQFLRWFTEWGEDFCKQQKKEYKELVAKCNNCDVDTDGKSCNAKCGECKTQCEKYKKWIETWIDNYKKQKERYTKVKGTLLYNEDKDVKNSDDARDYLDKQLQNMKCVNGITNKNCDYTCMNESSSTARGDSMPESLDDEPKDVKGKCNCKDEEAPPPQPARPDVCNTVATALEDNKYIQDACNQKYGKNAPSNWK</sequence>
<dbReference type="EMBL" id="KI927216">
    <property type="protein sequence ID" value="ETW32621.1"/>
    <property type="molecule type" value="Genomic_DNA"/>
</dbReference>